<protein>
    <recommendedName>
        <fullName evidence="10">Odorant receptor</fullName>
    </recommendedName>
</protein>
<comment type="similarity">
    <text evidence="10">Belongs to the insect chemoreceptor superfamily. Heteromeric odorant receptor channel (TC 1.A.69) family.</text>
</comment>
<feature type="transmembrane region" description="Helical" evidence="10">
    <location>
        <begin position="123"/>
        <end position="142"/>
    </location>
</feature>
<keyword evidence="2" id="KW-1003">Cell membrane</keyword>
<evidence type="ECO:0000256" key="3">
    <source>
        <dbReference type="ARBA" id="ARBA00022606"/>
    </source>
</evidence>
<proteinExistence type="inferred from homology"/>
<dbReference type="PANTHER" id="PTHR21137:SF35">
    <property type="entry name" value="ODORANT RECEPTOR 19A-RELATED"/>
    <property type="match status" value="1"/>
</dbReference>
<keyword evidence="7 10" id="KW-0472">Membrane</keyword>
<evidence type="ECO:0000256" key="1">
    <source>
        <dbReference type="ARBA" id="ARBA00004651"/>
    </source>
</evidence>
<dbReference type="InterPro" id="IPR004117">
    <property type="entry name" value="7tm6_olfct_rcpt"/>
</dbReference>
<evidence type="ECO:0000256" key="7">
    <source>
        <dbReference type="ARBA" id="ARBA00023136"/>
    </source>
</evidence>
<feature type="transmembrane region" description="Helical" evidence="10">
    <location>
        <begin position="345"/>
        <end position="366"/>
    </location>
</feature>
<keyword evidence="6 10" id="KW-1133">Transmembrane helix</keyword>
<comment type="subcellular location">
    <subcellularLocation>
        <location evidence="1 10">Cell membrane</location>
        <topology evidence="1 10">Multi-pass membrane protein</topology>
    </subcellularLocation>
</comment>
<keyword evidence="3 10" id="KW-0716">Sensory transduction</keyword>
<dbReference type="GO" id="GO:0004984">
    <property type="term" value="F:olfactory receptor activity"/>
    <property type="evidence" value="ECO:0007669"/>
    <property type="project" value="InterPro"/>
</dbReference>
<sequence>MFYNIQICLKIFTFMGVNPFHHKNFSQKFMYLFNLSLAAFSGYLCVLQFVNQEFTSMEEVILRIEPFEMFTNLFVKSSAVFLNHNVAKSLILDTKLFWSVEDCPYSTERKTGLLWYKVSKFLALWYPGLGVVSAISNVILTLKDKVLPFSTFVPESPPYWVLHVLQDYSFLTVTVGAQMFDVFFATLMMMVVIQWRMFNRELVKMLETKVDTKEERILFKHQIQKLVDYHNFLRGYVERINKLMAYVNLEMITLVVVTYCVSLFVILICAPDDALTRIALLFLYTNEFLLFYILPAQLLTSEAENTERCAYGSSWYESGMDLKKPILLMISSISKRPVYISAARIFNFTFATGLSTYKLIFSYYTFLSKMDAK</sequence>
<feature type="transmembrane region" description="Helical" evidence="10">
    <location>
        <begin position="243"/>
        <end position="268"/>
    </location>
</feature>
<evidence type="ECO:0000256" key="6">
    <source>
        <dbReference type="ARBA" id="ARBA00022989"/>
    </source>
</evidence>
<evidence type="ECO:0000256" key="4">
    <source>
        <dbReference type="ARBA" id="ARBA00022692"/>
    </source>
</evidence>
<dbReference type="GO" id="GO:0007165">
    <property type="term" value="P:signal transduction"/>
    <property type="evidence" value="ECO:0007669"/>
    <property type="project" value="UniProtKB-KW"/>
</dbReference>
<feature type="transmembrane region" description="Helical" evidence="10">
    <location>
        <begin position="168"/>
        <end position="195"/>
    </location>
</feature>
<dbReference type="GO" id="GO:0005549">
    <property type="term" value="F:odorant binding"/>
    <property type="evidence" value="ECO:0007669"/>
    <property type="project" value="InterPro"/>
</dbReference>
<keyword evidence="9 10" id="KW-0807">Transducer</keyword>
<accession>A0A6P7GHZ7</accession>
<feature type="transmembrane region" description="Helical" evidence="10">
    <location>
        <begin position="29"/>
        <end position="50"/>
    </location>
</feature>
<comment type="caution">
    <text evidence="10">Lacks conserved residue(s) required for the propagation of feature annotation.</text>
</comment>
<evidence type="ECO:0000256" key="10">
    <source>
        <dbReference type="RuleBase" id="RU351113"/>
    </source>
</evidence>
<gene>
    <name evidence="11" type="primary">LOC114339087</name>
</gene>
<dbReference type="RefSeq" id="XP_028145517.1">
    <property type="nucleotide sequence ID" value="XM_028289716.1"/>
</dbReference>
<dbReference type="InParanoid" id="A0A6P7GHZ7"/>
<keyword evidence="8 10" id="KW-0675">Receptor</keyword>
<evidence type="ECO:0000256" key="2">
    <source>
        <dbReference type="ARBA" id="ARBA00022475"/>
    </source>
</evidence>
<evidence type="ECO:0000313" key="11">
    <source>
        <dbReference type="RefSeq" id="XP_028145517.1"/>
    </source>
</evidence>
<evidence type="ECO:0000256" key="9">
    <source>
        <dbReference type="ARBA" id="ARBA00023224"/>
    </source>
</evidence>
<keyword evidence="4 10" id="KW-0812">Transmembrane</keyword>
<dbReference type="AlphaFoldDB" id="A0A6P7GHZ7"/>
<evidence type="ECO:0000256" key="8">
    <source>
        <dbReference type="ARBA" id="ARBA00023170"/>
    </source>
</evidence>
<dbReference type="Pfam" id="PF02949">
    <property type="entry name" value="7tm_6"/>
    <property type="match status" value="1"/>
</dbReference>
<dbReference type="PANTHER" id="PTHR21137">
    <property type="entry name" value="ODORANT RECEPTOR"/>
    <property type="match status" value="1"/>
</dbReference>
<feature type="transmembrane region" description="Helical" evidence="10">
    <location>
        <begin position="274"/>
        <end position="294"/>
    </location>
</feature>
<keyword evidence="5 10" id="KW-0552">Olfaction</keyword>
<evidence type="ECO:0000256" key="5">
    <source>
        <dbReference type="ARBA" id="ARBA00022725"/>
    </source>
</evidence>
<organism evidence="11">
    <name type="scientific">Diabrotica virgifera virgifera</name>
    <name type="common">western corn rootworm</name>
    <dbReference type="NCBI Taxonomy" id="50390"/>
    <lineage>
        <taxon>Eukaryota</taxon>
        <taxon>Metazoa</taxon>
        <taxon>Ecdysozoa</taxon>
        <taxon>Arthropoda</taxon>
        <taxon>Hexapoda</taxon>
        <taxon>Insecta</taxon>
        <taxon>Pterygota</taxon>
        <taxon>Neoptera</taxon>
        <taxon>Endopterygota</taxon>
        <taxon>Coleoptera</taxon>
        <taxon>Polyphaga</taxon>
        <taxon>Cucujiformia</taxon>
        <taxon>Chrysomeloidea</taxon>
        <taxon>Chrysomelidae</taxon>
        <taxon>Galerucinae</taxon>
        <taxon>Diabroticina</taxon>
        <taxon>Diabroticites</taxon>
        <taxon>Diabrotica</taxon>
    </lineage>
</organism>
<name>A0A6P7GHZ7_DIAVI</name>
<reference evidence="11" key="1">
    <citation type="submission" date="2025-08" db="UniProtKB">
        <authorList>
            <consortium name="RefSeq"/>
        </authorList>
    </citation>
    <scope>IDENTIFICATION</scope>
    <source>
        <tissue evidence="11">Whole insect</tissue>
    </source>
</reference>
<dbReference type="GO" id="GO:0005886">
    <property type="term" value="C:plasma membrane"/>
    <property type="evidence" value="ECO:0007669"/>
    <property type="project" value="UniProtKB-SubCell"/>
</dbReference>